<evidence type="ECO:0000256" key="7">
    <source>
        <dbReference type="ARBA" id="ARBA00022917"/>
    </source>
</evidence>
<sequence>MRASRFLFATLRETPNDAEVISHQLMLRAGMIRKLASGLYTWLPMGVRVLNKVEAIVREEMNRAGSLETLMPVTQPASLWEESGRYVQYGPELLRFKDRHTNDFVLGPTHEEVITDLARNELKSYKQLPMNFYQIQTKFRDEIRPRFGVMRSREFIMKDAYSFHVDQASLQETYDVMYDTYCRIFTRLGLNFRPVQADTGSIGGSGSHEFHVLASSGEDDIAFSTESDFAANVEMAEAILIGERAAPKQQFTIVDTPNQKTIADVSAFLNTDPAHSVKALLVQGVADEKGHVPVVALFLRGDHELNEIKAEKHPLIAAPLTFATDEQLKALDLTAGFCGPQGLVEKGIAVIVDRAASVLSDFVAGANEVDKHAIGVNWERDAQFTEVFDLRNVVEGDPSPDGHGTIMIKRGIEVGHIFQLGKKYSEALGCKVLGDDGKPLVVTMGCYGIGVTRVVASAIEQNFDDKGIIWPTAIAPFEVAIVPMNAQKSPRTLEAAEALYNELQTAGYDVLLDDRNERPGVKFSDLELTGIPHRIVIGEKGLDAGTFEYKGRRDAESVDLSKADLLAKLAK</sequence>
<dbReference type="GO" id="GO:0002161">
    <property type="term" value="F:aminoacyl-tRNA deacylase activity"/>
    <property type="evidence" value="ECO:0007669"/>
    <property type="project" value="InterPro"/>
</dbReference>
<evidence type="ECO:0000256" key="1">
    <source>
        <dbReference type="ARBA" id="ARBA00004496"/>
    </source>
</evidence>
<evidence type="ECO:0000313" key="12">
    <source>
        <dbReference type="EMBL" id="ENV23527.1"/>
    </source>
</evidence>
<dbReference type="PATRIC" id="fig|1217651.3.peg.235"/>
<dbReference type="Gene3D" id="3.40.50.800">
    <property type="entry name" value="Anticodon-binding domain"/>
    <property type="match status" value="1"/>
</dbReference>
<keyword evidence="4 10" id="KW-0436">Ligase</keyword>
<dbReference type="InterPro" id="IPR002314">
    <property type="entry name" value="aa-tRNA-synt_IIb"/>
</dbReference>
<evidence type="ECO:0000256" key="9">
    <source>
        <dbReference type="ARBA" id="ARBA00047671"/>
    </source>
</evidence>
<dbReference type="Gene3D" id="3.30.930.10">
    <property type="entry name" value="Bira Bifunctional Protein, Domain 2"/>
    <property type="match status" value="2"/>
</dbReference>
<comment type="function">
    <text evidence="10">Catalyzes the attachment of proline to tRNA(Pro) in a two-step reaction: proline is first activated by ATP to form Pro-AMP and then transferred to the acceptor end of tRNA(Pro). As ProRS can inadvertently accommodate and process non-cognate amino acids such as alanine and cysteine, to avoid such errors it has two additional distinct editing activities against alanine. One activity is designated as 'pretransfer' editing and involves the tRNA(Pro)-independent hydrolysis of activated Ala-AMP. The other activity is designated 'posttransfer' editing and involves deacylation of mischarged Ala-tRNA(Pro). The misacylated Cys-tRNA(Pro) is not edited by ProRS.</text>
</comment>
<dbReference type="InterPro" id="IPR036754">
    <property type="entry name" value="YbaK/aa-tRNA-synt-asso_dom_sf"/>
</dbReference>
<dbReference type="CDD" id="cd04334">
    <property type="entry name" value="ProRS-INS"/>
    <property type="match status" value="1"/>
</dbReference>
<dbReference type="PROSITE" id="PS50862">
    <property type="entry name" value="AA_TRNA_LIGASE_II"/>
    <property type="match status" value="1"/>
</dbReference>
<dbReference type="InterPro" id="IPR007214">
    <property type="entry name" value="YbaK/aa-tRNA-synth-assoc-dom"/>
</dbReference>
<dbReference type="SUPFAM" id="SSF55826">
    <property type="entry name" value="YbaK/ProRS associated domain"/>
    <property type="match status" value="1"/>
</dbReference>
<feature type="domain" description="Aminoacyl-transfer RNA synthetases class-II family profile" evidence="11">
    <location>
        <begin position="38"/>
        <end position="471"/>
    </location>
</feature>
<dbReference type="InterPro" id="IPR004500">
    <property type="entry name" value="Pro-tRNA-synth_IIa_bac-type"/>
</dbReference>
<comment type="subcellular location">
    <subcellularLocation>
        <location evidence="1 10">Cytoplasm</location>
    </subcellularLocation>
</comment>
<comment type="catalytic activity">
    <reaction evidence="9 10">
        <text>tRNA(Pro) + L-proline + ATP = L-prolyl-tRNA(Pro) + AMP + diphosphate</text>
        <dbReference type="Rhea" id="RHEA:14305"/>
        <dbReference type="Rhea" id="RHEA-COMP:9700"/>
        <dbReference type="Rhea" id="RHEA-COMP:9702"/>
        <dbReference type="ChEBI" id="CHEBI:30616"/>
        <dbReference type="ChEBI" id="CHEBI:33019"/>
        <dbReference type="ChEBI" id="CHEBI:60039"/>
        <dbReference type="ChEBI" id="CHEBI:78442"/>
        <dbReference type="ChEBI" id="CHEBI:78532"/>
        <dbReference type="ChEBI" id="CHEBI:456215"/>
        <dbReference type="EC" id="6.1.1.15"/>
    </reaction>
</comment>
<dbReference type="GO" id="GO:0005524">
    <property type="term" value="F:ATP binding"/>
    <property type="evidence" value="ECO:0007669"/>
    <property type="project" value="UniProtKB-UniRule"/>
</dbReference>
<dbReference type="GO" id="GO:0005829">
    <property type="term" value="C:cytosol"/>
    <property type="evidence" value="ECO:0007669"/>
    <property type="project" value="TreeGrafter"/>
</dbReference>
<dbReference type="NCBIfam" id="NF006625">
    <property type="entry name" value="PRK09194.1"/>
    <property type="match status" value="1"/>
</dbReference>
<evidence type="ECO:0000256" key="10">
    <source>
        <dbReference type="HAMAP-Rule" id="MF_01569"/>
    </source>
</evidence>
<evidence type="ECO:0000256" key="3">
    <source>
        <dbReference type="ARBA" id="ARBA00022490"/>
    </source>
</evidence>
<dbReference type="InterPro" id="IPR050062">
    <property type="entry name" value="Pro-tRNA_synthetase"/>
</dbReference>
<evidence type="ECO:0000256" key="2">
    <source>
        <dbReference type="ARBA" id="ARBA00011738"/>
    </source>
</evidence>
<dbReference type="CDD" id="cd00779">
    <property type="entry name" value="ProRS_core_prok"/>
    <property type="match status" value="1"/>
</dbReference>
<accession>N8XG83</accession>
<dbReference type="InterPro" id="IPR002316">
    <property type="entry name" value="Pro-tRNA-ligase_IIa"/>
</dbReference>
<protein>
    <recommendedName>
        <fullName evidence="10">Proline--tRNA ligase</fullName>
        <ecNumber evidence="10">6.1.1.15</ecNumber>
    </recommendedName>
    <alternativeName>
        <fullName evidence="10">Prolyl-tRNA synthetase</fullName>
        <shortName evidence="10">ProRS</shortName>
    </alternativeName>
</protein>
<evidence type="ECO:0000256" key="4">
    <source>
        <dbReference type="ARBA" id="ARBA00022598"/>
    </source>
</evidence>
<keyword evidence="3 10" id="KW-0963">Cytoplasm</keyword>
<organism evidence="12 13">
    <name type="scientific">Acinetobacter bereziniae NIPH 3</name>
    <dbReference type="NCBI Taxonomy" id="1217651"/>
    <lineage>
        <taxon>Bacteria</taxon>
        <taxon>Pseudomonadati</taxon>
        <taxon>Pseudomonadota</taxon>
        <taxon>Gammaproteobacteria</taxon>
        <taxon>Moraxellales</taxon>
        <taxon>Moraxellaceae</taxon>
        <taxon>Acinetobacter</taxon>
    </lineage>
</organism>
<dbReference type="CDD" id="cd00861">
    <property type="entry name" value="ProRS_anticodon_short"/>
    <property type="match status" value="1"/>
</dbReference>
<evidence type="ECO:0000256" key="5">
    <source>
        <dbReference type="ARBA" id="ARBA00022741"/>
    </source>
</evidence>
<dbReference type="PANTHER" id="PTHR42753:SF2">
    <property type="entry name" value="PROLINE--TRNA LIGASE"/>
    <property type="match status" value="1"/>
</dbReference>
<dbReference type="SUPFAM" id="SSF55681">
    <property type="entry name" value="Class II aaRS and biotin synthetases"/>
    <property type="match status" value="1"/>
</dbReference>
<dbReference type="Pfam" id="PF04073">
    <property type="entry name" value="tRNA_edit"/>
    <property type="match status" value="1"/>
</dbReference>
<dbReference type="GO" id="GO:0006433">
    <property type="term" value="P:prolyl-tRNA aminoacylation"/>
    <property type="evidence" value="ECO:0007669"/>
    <property type="project" value="UniProtKB-UniRule"/>
</dbReference>
<dbReference type="EMBL" id="APPK01000011">
    <property type="protein sequence ID" value="ENV23527.1"/>
    <property type="molecule type" value="Genomic_DNA"/>
</dbReference>
<reference evidence="12 13" key="1">
    <citation type="submission" date="2013-02" db="EMBL/GenBank/DDBJ databases">
        <title>The Genome Sequence of Acinetobacter bereziniae NIPH 3.</title>
        <authorList>
            <consortium name="The Broad Institute Genome Sequencing Platform"/>
            <consortium name="The Broad Institute Genome Sequencing Center for Infectious Disease"/>
            <person name="Cerqueira G."/>
            <person name="Feldgarden M."/>
            <person name="Courvalin P."/>
            <person name="Perichon B."/>
            <person name="Grillot-Courvalin C."/>
            <person name="Clermont D."/>
            <person name="Rocha E."/>
            <person name="Yoon E.-J."/>
            <person name="Nemec A."/>
            <person name="Walker B."/>
            <person name="Young S.K."/>
            <person name="Zeng Q."/>
            <person name="Gargeya S."/>
            <person name="Fitzgerald M."/>
            <person name="Haas B."/>
            <person name="Abouelleil A."/>
            <person name="Alvarado L."/>
            <person name="Arachchi H.M."/>
            <person name="Berlin A.M."/>
            <person name="Chapman S.B."/>
            <person name="Dewar J."/>
            <person name="Goldberg J."/>
            <person name="Griggs A."/>
            <person name="Gujja S."/>
            <person name="Hansen M."/>
            <person name="Howarth C."/>
            <person name="Imamovic A."/>
            <person name="Larimer J."/>
            <person name="McCowan C."/>
            <person name="Murphy C."/>
            <person name="Neiman D."/>
            <person name="Pearson M."/>
            <person name="Priest M."/>
            <person name="Roberts A."/>
            <person name="Saif S."/>
            <person name="Shea T."/>
            <person name="Sisk P."/>
            <person name="Sykes S."/>
            <person name="Wortman J."/>
            <person name="Nusbaum C."/>
            <person name="Birren B."/>
        </authorList>
    </citation>
    <scope>NUCLEOTIDE SEQUENCE [LARGE SCALE GENOMIC DNA]</scope>
    <source>
        <strain evidence="12 13">NIPH 3</strain>
    </source>
</reference>
<dbReference type="InterPro" id="IPR006195">
    <property type="entry name" value="aa-tRNA-synth_II"/>
</dbReference>
<evidence type="ECO:0000256" key="6">
    <source>
        <dbReference type="ARBA" id="ARBA00022840"/>
    </source>
</evidence>
<comment type="similarity">
    <text evidence="10">Belongs to the class-II aminoacyl-tRNA synthetase family. ProS type 1 subfamily.</text>
</comment>
<comment type="caution">
    <text evidence="12">The sequence shown here is derived from an EMBL/GenBank/DDBJ whole genome shotgun (WGS) entry which is preliminary data.</text>
</comment>
<comment type="domain">
    <text evidence="10">Consists of three domains: the N-terminal catalytic domain, the editing domain and the C-terminal anticodon-binding domain.</text>
</comment>
<keyword evidence="6 10" id="KW-0067">ATP-binding</keyword>
<dbReference type="Pfam" id="PF03129">
    <property type="entry name" value="HGTP_anticodon"/>
    <property type="match status" value="1"/>
</dbReference>
<evidence type="ECO:0000256" key="8">
    <source>
        <dbReference type="ARBA" id="ARBA00023146"/>
    </source>
</evidence>
<dbReference type="GO" id="GO:0004827">
    <property type="term" value="F:proline-tRNA ligase activity"/>
    <property type="evidence" value="ECO:0007669"/>
    <property type="project" value="UniProtKB-UniRule"/>
</dbReference>
<gene>
    <name evidence="10" type="primary">proS</name>
    <name evidence="12" type="ORF">F963_00253</name>
</gene>
<dbReference type="PIRSF" id="PIRSF001535">
    <property type="entry name" value="ProRS_1"/>
    <property type="match status" value="1"/>
</dbReference>
<dbReference type="AlphaFoldDB" id="N8XG83"/>
<name>N8XG83_ACIBZ</name>
<evidence type="ECO:0000313" key="13">
    <source>
        <dbReference type="Proteomes" id="UP000013270"/>
    </source>
</evidence>
<dbReference type="Proteomes" id="UP000013270">
    <property type="component" value="Unassembled WGS sequence"/>
</dbReference>
<keyword evidence="8 10" id="KW-0030">Aminoacyl-tRNA synthetase</keyword>
<dbReference type="FunFam" id="3.30.930.10:FF:000043">
    <property type="entry name" value="Proline--tRNA ligase"/>
    <property type="match status" value="1"/>
</dbReference>
<dbReference type="InterPro" id="IPR036621">
    <property type="entry name" value="Anticodon-bd_dom_sf"/>
</dbReference>
<comment type="subunit">
    <text evidence="2 10">Homodimer.</text>
</comment>
<dbReference type="HAMAP" id="MF_01569">
    <property type="entry name" value="Pro_tRNA_synth_type1"/>
    <property type="match status" value="1"/>
</dbReference>
<dbReference type="PRINTS" id="PR01046">
    <property type="entry name" value="TRNASYNTHPRO"/>
</dbReference>
<dbReference type="SUPFAM" id="SSF52954">
    <property type="entry name" value="Class II aaRS ABD-related"/>
    <property type="match status" value="1"/>
</dbReference>
<dbReference type="InterPro" id="IPR033730">
    <property type="entry name" value="ProRS_core_prok"/>
</dbReference>
<dbReference type="PANTHER" id="PTHR42753">
    <property type="entry name" value="MITOCHONDRIAL RIBOSOME PROTEIN L39/PROLYL-TRNA LIGASE FAMILY MEMBER"/>
    <property type="match status" value="1"/>
</dbReference>
<dbReference type="Pfam" id="PF00587">
    <property type="entry name" value="tRNA-synt_2b"/>
    <property type="match status" value="1"/>
</dbReference>
<dbReference type="NCBIfam" id="TIGR00409">
    <property type="entry name" value="proS_fam_II"/>
    <property type="match status" value="1"/>
</dbReference>
<proteinExistence type="inferred from homology"/>
<keyword evidence="7 10" id="KW-0648">Protein biosynthesis</keyword>
<dbReference type="EC" id="6.1.1.15" evidence="10"/>
<keyword evidence="5 10" id="KW-0547">Nucleotide-binding</keyword>
<dbReference type="InterPro" id="IPR044140">
    <property type="entry name" value="ProRS_anticodon_short"/>
</dbReference>
<dbReference type="HOGENOM" id="CLU_016739_0_0_6"/>
<dbReference type="InterPro" id="IPR023717">
    <property type="entry name" value="Pro-tRNA-Synthase_IIa_type1"/>
</dbReference>
<dbReference type="RefSeq" id="WP_004827610.1">
    <property type="nucleotide sequence ID" value="NZ_KB849466.1"/>
</dbReference>
<evidence type="ECO:0000259" key="11">
    <source>
        <dbReference type="PROSITE" id="PS50862"/>
    </source>
</evidence>
<dbReference type="InterPro" id="IPR004154">
    <property type="entry name" value="Anticodon-bd"/>
</dbReference>
<dbReference type="InterPro" id="IPR045864">
    <property type="entry name" value="aa-tRNA-synth_II/BPL/LPL"/>
</dbReference>